<feature type="transmembrane region" description="Helical" evidence="1">
    <location>
        <begin position="51"/>
        <end position="71"/>
    </location>
</feature>
<feature type="transmembrane region" description="Helical" evidence="1">
    <location>
        <begin position="164"/>
        <end position="189"/>
    </location>
</feature>
<feature type="transmembrane region" description="Helical" evidence="1">
    <location>
        <begin position="371"/>
        <end position="392"/>
    </location>
</feature>
<evidence type="ECO:0000313" key="2">
    <source>
        <dbReference type="EMBL" id="BBH92821.1"/>
    </source>
</evidence>
<evidence type="ECO:0000256" key="1">
    <source>
        <dbReference type="SAM" id="Phobius"/>
    </source>
</evidence>
<feature type="transmembrane region" description="Helical" evidence="1">
    <location>
        <begin position="78"/>
        <end position="96"/>
    </location>
</feature>
<keyword evidence="1" id="KW-0812">Transmembrane</keyword>
<feature type="transmembrane region" description="Helical" evidence="1">
    <location>
        <begin position="486"/>
        <end position="510"/>
    </location>
</feature>
<accession>A0A455T0E2</accession>
<feature type="transmembrane region" description="Helical" evidence="1">
    <location>
        <begin position="196"/>
        <end position="219"/>
    </location>
</feature>
<feature type="transmembrane region" description="Helical" evidence="1">
    <location>
        <begin position="449"/>
        <end position="474"/>
    </location>
</feature>
<protein>
    <submittedName>
        <fullName evidence="2">Uncharacterized protein</fullName>
    </submittedName>
</protein>
<organism evidence="2">
    <name type="scientific">Thermogemmatispora argillosa</name>
    <dbReference type="NCBI Taxonomy" id="2045280"/>
    <lineage>
        <taxon>Bacteria</taxon>
        <taxon>Bacillati</taxon>
        <taxon>Chloroflexota</taxon>
        <taxon>Ktedonobacteria</taxon>
        <taxon>Thermogemmatisporales</taxon>
        <taxon>Thermogemmatisporaceae</taxon>
        <taxon>Thermogemmatispora</taxon>
    </lineage>
</organism>
<gene>
    <name evidence="2" type="ORF">KTA_10200</name>
</gene>
<keyword evidence="1" id="KW-0472">Membrane</keyword>
<proteinExistence type="predicted"/>
<feature type="transmembrane region" description="Helical" evidence="1">
    <location>
        <begin position="413"/>
        <end position="443"/>
    </location>
</feature>
<feature type="transmembrane region" description="Helical" evidence="1">
    <location>
        <begin position="530"/>
        <end position="552"/>
    </location>
</feature>
<feature type="transmembrane region" description="Helical" evidence="1">
    <location>
        <begin position="133"/>
        <end position="152"/>
    </location>
</feature>
<feature type="transmembrane region" description="Helical" evidence="1">
    <location>
        <begin position="343"/>
        <end position="365"/>
    </location>
</feature>
<dbReference type="AlphaFoldDB" id="A0A455T0E2"/>
<name>A0A455T0E2_9CHLR</name>
<reference evidence="2" key="1">
    <citation type="submission" date="2018-12" db="EMBL/GenBank/DDBJ databases">
        <title>Novel natural products biosynthetic potential of the class Ktedonobacteria.</title>
        <authorList>
            <person name="Zheng Y."/>
            <person name="Saitou A."/>
            <person name="Wang C.M."/>
            <person name="Toyoda A."/>
            <person name="Minakuchi Y."/>
            <person name="Sekiguchi Y."/>
            <person name="Ueda K."/>
            <person name="Takano H."/>
            <person name="Sakai Y."/>
            <person name="Yokota A."/>
            <person name="Yabe S."/>
        </authorList>
    </citation>
    <scope>NUCLEOTIDE SEQUENCE</scope>
    <source>
        <strain evidence="2">A3-2</strain>
    </source>
</reference>
<keyword evidence="1" id="KW-1133">Transmembrane helix</keyword>
<dbReference type="EMBL" id="AP019377">
    <property type="protein sequence ID" value="BBH92821.1"/>
    <property type="molecule type" value="Genomic_DNA"/>
</dbReference>
<feature type="transmembrane region" description="Helical" evidence="1">
    <location>
        <begin position="255"/>
        <end position="277"/>
    </location>
</feature>
<sequence length="566" mass="61739">MREERRGKARPLVSPRPGRWRHQLVALLCLEWWLLRAGWQEVPWWRRGVLLLGLLPLLGPSLSLLAATLLVPALVAKWLPAGITVAFGLLLVFQTLRAPGLLWEGDELIWYLLVPLPRSLLLLRPLYRLLRELFLATIMLLLLPSVVVWLAHGTGGLIGQLWLTAAYLLLLCSLLAPTGLLCLTWCLGIRRARSTVAAAAVLLCLPALLIVGLPLGAVLWGGESWLARLGAGILMPATLLLRAEEGLLSGRLTGADELVLLGALLLLIVLGAGYGWLGGHLYQGIWEGLQEQREKRNRRAAALVKRHPLWELAWHMPGLPPPWAALLGYCWREGLWSWADLPTIVVDLAISVGIMAGILLSPGGLQLYRDLWPLVGVPSLLMGSQPMLLVLSRGLAKRLLQPRWLLRSVPVRAGGLFGALWLAALLPSLLIWLGLALIVGWLLRANLLAIGLCLLMLGLGLAANVALSLMVAVFGLADGERLFFPILLPMAIPVMLLSLCVILITALLFIPTLPKPLQQEVGLYMLSPGTSVLVGALALCLLASMAAFASWFGSRRLKRLLSHESI</sequence>